<dbReference type="PIRSF" id="PIRSF005357">
    <property type="entry name" value="UCP005357"/>
    <property type="match status" value="1"/>
</dbReference>
<sequence length="369" mass="42600">MFVTTQYCCWSFSKMLKTFCLILERDCVRLLINVLHPADVHLFKHLIWLFEKRGHDVKITARNKDCCKTLLDLYGFEYELISNAGNGISGLGFEMISRTKKFVSIIKRYDPDLVLSMMDPSSAIASKVCGKKYISLEDTEHSKLVINLTLPFTDVVLTPSCFKKKLGLKQIRYEGYHELAYLHPNFFQPNPNVLSELGLTESDPYIVLRFVSWGAIHDVGQHGISNKKDLVKMLEKYGKVFITSEGEIDIELEKYKLKLSSEKLHDLLYYATLYIGEGATTASECALLGTHAIYVNTLRLGYLNEEEDKYDLVYNFSTRFDIEKKVYDKALELLKNPNLKQEGKIKRENIIKDKIDVTKFMVQFVEQYK</sequence>
<keyword evidence="2" id="KW-1185">Reference proteome</keyword>
<dbReference type="STRING" id="1434123.MSVAZ_2820"/>
<dbReference type="EMBL" id="CP009520">
    <property type="protein sequence ID" value="AKB45089.1"/>
    <property type="molecule type" value="Genomic_DNA"/>
</dbReference>
<gene>
    <name evidence="1" type="ORF">MSVAZ_2820</name>
</gene>
<name>A0A0E3Q693_9EURY</name>
<evidence type="ECO:0000313" key="2">
    <source>
        <dbReference type="Proteomes" id="UP000033096"/>
    </source>
</evidence>
<protein>
    <recommendedName>
        <fullName evidence="3">DUF354 domain-containing protein</fullName>
    </recommendedName>
</protein>
<dbReference type="GeneID" id="24811335"/>
<dbReference type="Proteomes" id="UP000033096">
    <property type="component" value="Chromosome"/>
</dbReference>
<dbReference type="PANTHER" id="PTHR39662:SF1">
    <property type="entry name" value="DUF354 DOMAIN-CONTAINING PROTEIN"/>
    <property type="match status" value="1"/>
</dbReference>
<dbReference type="PANTHER" id="PTHR39662">
    <property type="entry name" value="DUF354 DOMAIN-CONTAINING PROTEIN-RELATED"/>
    <property type="match status" value="1"/>
</dbReference>
<evidence type="ECO:0000313" key="1">
    <source>
        <dbReference type="EMBL" id="AKB45089.1"/>
    </source>
</evidence>
<dbReference type="PATRIC" id="fig|1434123.4.peg.3463"/>
<dbReference type="AlphaFoldDB" id="A0A0E3Q693"/>
<accession>A0A0E3Q693</accession>
<dbReference type="Pfam" id="PF04007">
    <property type="entry name" value="DUF354"/>
    <property type="match status" value="1"/>
</dbReference>
<evidence type="ECO:0008006" key="3">
    <source>
        <dbReference type="Google" id="ProtNLM"/>
    </source>
</evidence>
<reference evidence="1 2" key="1">
    <citation type="submission" date="2014-07" db="EMBL/GenBank/DDBJ databases">
        <title>Methanogenic archaea and the global carbon cycle.</title>
        <authorList>
            <person name="Henriksen J.R."/>
            <person name="Luke J."/>
            <person name="Reinhart S."/>
            <person name="Benedict M.N."/>
            <person name="Youngblut N.D."/>
            <person name="Metcalf M.E."/>
            <person name="Whitaker R.J."/>
            <person name="Metcalf W.W."/>
        </authorList>
    </citation>
    <scope>NUCLEOTIDE SEQUENCE [LARGE SCALE GENOMIC DNA]</scope>
    <source>
        <strain evidence="1 2">Z-761</strain>
    </source>
</reference>
<dbReference type="HOGENOM" id="CLU_064233_0_0_2"/>
<dbReference type="KEGG" id="mvc:MSVAZ_2820"/>
<dbReference type="RefSeq" id="WP_232316123.1">
    <property type="nucleotide sequence ID" value="NZ_CP009520.1"/>
</dbReference>
<organism evidence="1 2">
    <name type="scientific">Methanosarcina vacuolata Z-761</name>
    <dbReference type="NCBI Taxonomy" id="1434123"/>
    <lineage>
        <taxon>Archaea</taxon>
        <taxon>Methanobacteriati</taxon>
        <taxon>Methanobacteriota</taxon>
        <taxon>Stenosarchaea group</taxon>
        <taxon>Methanomicrobia</taxon>
        <taxon>Methanosarcinales</taxon>
        <taxon>Methanosarcinaceae</taxon>
        <taxon>Methanosarcina</taxon>
    </lineage>
</organism>
<dbReference type="SUPFAM" id="SSF53756">
    <property type="entry name" value="UDP-Glycosyltransferase/glycogen phosphorylase"/>
    <property type="match status" value="1"/>
</dbReference>
<dbReference type="InterPro" id="IPR007152">
    <property type="entry name" value="DUF354"/>
</dbReference>
<proteinExistence type="predicted"/>